<comment type="similarity">
    <text evidence="2">Belongs to the ETF alpha-subunit/FixB family.</text>
</comment>
<evidence type="ECO:0000313" key="7">
    <source>
        <dbReference type="EMBL" id="MCZ0857414.1"/>
    </source>
</evidence>
<evidence type="ECO:0000313" key="8">
    <source>
        <dbReference type="Proteomes" id="UP001072034"/>
    </source>
</evidence>
<dbReference type="Proteomes" id="UP001072034">
    <property type="component" value="Unassembled WGS sequence"/>
</dbReference>
<dbReference type="InterPro" id="IPR029035">
    <property type="entry name" value="DHS-like_NAD/FAD-binding_dom"/>
</dbReference>
<keyword evidence="8" id="KW-1185">Reference proteome</keyword>
<feature type="domain" description="Electron transfer flavoprotein alpha subunit C-terminal" evidence="5">
    <location>
        <begin position="169"/>
        <end position="249"/>
    </location>
</feature>
<dbReference type="PIRSF" id="PIRSF000089">
    <property type="entry name" value="Electra_flavoP_a"/>
    <property type="match status" value="1"/>
</dbReference>
<protein>
    <submittedName>
        <fullName evidence="7">Electron transfer flavoprotein subunit alpha/FixB family protein</fullName>
    </submittedName>
</protein>
<dbReference type="InterPro" id="IPR001308">
    <property type="entry name" value="ETF_a/FixB"/>
</dbReference>
<dbReference type="SUPFAM" id="SSF52402">
    <property type="entry name" value="Adenine nucleotide alpha hydrolases-like"/>
    <property type="match status" value="1"/>
</dbReference>
<comment type="caution">
    <text evidence="7">The sequence shown here is derived from an EMBL/GenBank/DDBJ whole genome shotgun (WGS) entry which is preliminary data.</text>
</comment>
<feature type="domain" description="Electron transfer flavoprotein alpha/beta-subunit N-terminal" evidence="6">
    <location>
        <begin position="24"/>
        <end position="134"/>
    </location>
</feature>
<dbReference type="SUPFAM" id="SSF52467">
    <property type="entry name" value="DHS-like NAD/FAD-binding domain"/>
    <property type="match status" value="1"/>
</dbReference>
<evidence type="ECO:0000256" key="2">
    <source>
        <dbReference type="ARBA" id="ARBA00005817"/>
    </source>
</evidence>
<organism evidence="7 8">
    <name type="scientific">Actinomyces israelii</name>
    <dbReference type="NCBI Taxonomy" id="1659"/>
    <lineage>
        <taxon>Bacteria</taxon>
        <taxon>Bacillati</taxon>
        <taxon>Actinomycetota</taxon>
        <taxon>Actinomycetes</taxon>
        <taxon>Actinomycetales</taxon>
        <taxon>Actinomycetaceae</taxon>
        <taxon>Actinomyces</taxon>
    </lineage>
</organism>
<dbReference type="Pfam" id="PF00766">
    <property type="entry name" value="ETF_alpha"/>
    <property type="match status" value="1"/>
</dbReference>
<dbReference type="Pfam" id="PF01012">
    <property type="entry name" value="ETF"/>
    <property type="match status" value="1"/>
</dbReference>
<evidence type="ECO:0000256" key="3">
    <source>
        <dbReference type="ARBA" id="ARBA00011355"/>
    </source>
</evidence>
<dbReference type="InterPro" id="IPR014729">
    <property type="entry name" value="Rossmann-like_a/b/a_fold"/>
</dbReference>
<dbReference type="Gene3D" id="3.40.50.1220">
    <property type="entry name" value="TPP-binding domain"/>
    <property type="match status" value="1"/>
</dbReference>
<evidence type="ECO:0000259" key="5">
    <source>
        <dbReference type="Pfam" id="PF00766"/>
    </source>
</evidence>
<comment type="subunit">
    <text evidence="3">Heterodimer of an alpha and a beta subunit.</text>
</comment>
<reference evidence="7" key="1">
    <citation type="submission" date="2022-10" db="EMBL/GenBank/DDBJ databases">
        <title>Genome sequence of Actinomyces israelii ATCC 10048.</title>
        <authorList>
            <person name="Watt R.M."/>
            <person name="Tong W.M."/>
        </authorList>
    </citation>
    <scope>NUCLEOTIDE SEQUENCE</scope>
    <source>
        <strain evidence="7">ATCC 10048</strain>
    </source>
</reference>
<name>A0ABT4I6P8_9ACTO</name>
<proteinExistence type="inferred from homology"/>
<dbReference type="RefSeq" id="WP_268917010.1">
    <property type="nucleotide sequence ID" value="NZ_CP124548.1"/>
</dbReference>
<dbReference type="InterPro" id="IPR014731">
    <property type="entry name" value="ETF_asu_C"/>
</dbReference>
<dbReference type="EMBL" id="JAPTMY010000008">
    <property type="protein sequence ID" value="MCZ0857414.1"/>
    <property type="molecule type" value="Genomic_DNA"/>
</dbReference>
<evidence type="ECO:0000256" key="1">
    <source>
        <dbReference type="ARBA" id="ARBA00001974"/>
    </source>
</evidence>
<dbReference type="Gene3D" id="3.40.50.620">
    <property type="entry name" value="HUPs"/>
    <property type="match status" value="1"/>
</dbReference>
<sequence length="290" mass="28998">MTSTWIITTTPQISALLDLAHRASPTVTAVAVGDVAVRGADSVISVPLPDGTPAEALAPAVAEVVAAAPGDLVLAADRAAERVLAGAVAARLDAPVLTGVTAVDGSTVTVARYGGITVETVRASGPAVVIAAGGSAADGETVAAEVAASSEAHPLTVSAVSAADVAEVDLGTAKRIVSGGRGFKAKEELGLLDELASALGAEVACSRPLAETVDWMPKSRYVGVSGQKVKPDIYVAVGISGQMQHMAGARDARTIVAINSDGDAPIFAQADYGIVGDLHEVLPALTRALR</sequence>
<evidence type="ECO:0000259" key="6">
    <source>
        <dbReference type="Pfam" id="PF01012"/>
    </source>
</evidence>
<accession>A0ABT4I6P8</accession>
<dbReference type="PANTHER" id="PTHR43153:SF1">
    <property type="entry name" value="ELECTRON TRANSFER FLAVOPROTEIN SUBUNIT ALPHA, MITOCHONDRIAL"/>
    <property type="match status" value="1"/>
</dbReference>
<gene>
    <name evidence="7" type="ORF">OHJ16_05070</name>
</gene>
<comment type="function">
    <text evidence="4">The electron transfer flavoprotein serves as a specific electron acceptor for other dehydrogenases. It transfers the electrons to the main respiratory chain via ETF-ubiquinone oxidoreductase (ETF dehydrogenase).</text>
</comment>
<dbReference type="InterPro" id="IPR014730">
    <property type="entry name" value="ETF_a/b_N"/>
</dbReference>
<evidence type="ECO:0000256" key="4">
    <source>
        <dbReference type="ARBA" id="ARBA00025649"/>
    </source>
</evidence>
<dbReference type="PANTHER" id="PTHR43153">
    <property type="entry name" value="ELECTRON TRANSFER FLAVOPROTEIN ALPHA"/>
    <property type="match status" value="1"/>
</dbReference>
<comment type="cofactor">
    <cofactor evidence="1">
        <name>FAD</name>
        <dbReference type="ChEBI" id="CHEBI:57692"/>
    </cofactor>
</comment>